<comment type="catalytic activity">
    <reaction evidence="5">
        <text>a 3,4-dihydroxy-5-(all-trans-polyprenyl)benzoate + S-adenosyl-L-methionine = a 4-hydroxy-3-methoxy-5-(all-trans-polyprenyl)benzoate + S-adenosyl-L-homocysteine + H(+)</text>
        <dbReference type="Rhea" id="RHEA:44452"/>
        <dbReference type="Rhea" id="RHEA-COMP:10930"/>
        <dbReference type="Rhea" id="RHEA-COMP:10931"/>
        <dbReference type="ChEBI" id="CHEBI:15378"/>
        <dbReference type="ChEBI" id="CHEBI:57856"/>
        <dbReference type="ChEBI" id="CHEBI:59789"/>
        <dbReference type="ChEBI" id="CHEBI:64694"/>
        <dbReference type="ChEBI" id="CHEBI:84443"/>
        <dbReference type="EC" id="2.1.1.114"/>
    </reaction>
</comment>
<comment type="subcellular location">
    <subcellularLocation>
        <location evidence="5">Mitochondrion inner membrane</location>
        <topology evidence="5">Peripheral membrane protein</topology>
        <orientation evidence="5">Matrix side</orientation>
    </subcellularLocation>
</comment>
<keyword evidence="2 5" id="KW-0808">Transferase</keyword>
<name>A0A1U7LL61_NEOID</name>
<keyword evidence="5" id="KW-0999">Mitochondrion inner membrane</keyword>
<keyword evidence="7" id="KW-1185">Reference proteome</keyword>
<dbReference type="EC" id="2.1.1.-" evidence="5"/>
<feature type="binding site" evidence="5">
    <location>
        <position position="122"/>
    </location>
    <ligand>
        <name>S-adenosyl-L-methionine</name>
        <dbReference type="ChEBI" id="CHEBI:59789"/>
    </ligand>
</feature>
<sequence length="235" mass="26134">MHPAIRSTVNPTEISHFTALSSSWWSPNGSSRLLHLLNPLRVQYLRSHITDLSGKRALDVGCGGGIFSESLARLGCNVTGVDPTIAALKVAREHAERNRIQVDYRNEEVGSLQGTWDIVLASEVLEHVSSPKLFLQHCKDRVAPGGYLFFSTIDRTYLSWLLTILLGEKILGIVPKGTHTWSQFIKPSELQEAIGWETSVQGIGYNPLIGKWEFMATMNCSYFIIAKRPTTVQAL</sequence>
<comment type="function">
    <text evidence="5">O-methyltransferase required for two non-consecutive steps during ubiquinone biosynthesis. Catalyzes the 2 O-methylation of 3,4-dihydroxy-5-(all-trans-polyprenyl)benzoic acid into 4-hydroxy-3-methoxy-5-(all-trans-polyprenyl)benzoic acid. Also catalyzes the last step of ubiquinone biosynthesis by mediating methylation of 3-demethylubiquinone into ubiquinone. Also able to mediate the methylation of 3-demethylubiquinol into ubiquinol.</text>
</comment>
<dbReference type="Gene3D" id="3.40.50.150">
    <property type="entry name" value="Vaccinia Virus protein VP39"/>
    <property type="match status" value="1"/>
</dbReference>
<dbReference type="GO" id="GO:0046872">
    <property type="term" value="F:metal ion binding"/>
    <property type="evidence" value="ECO:0007669"/>
    <property type="project" value="UniProtKB-KW"/>
</dbReference>
<comment type="subunit">
    <text evidence="5">Component of a multi-subunit COQ enzyme complex, composed of at least COQ3, COQ4, COQ5, COQ6, COQ7 and COQ9.</text>
</comment>
<dbReference type="NCBIfam" id="TIGR01983">
    <property type="entry name" value="UbiG"/>
    <property type="match status" value="1"/>
</dbReference>
<accession>A0A1U7LL61</accession>
<protein>
    <recommendedName>
        <fullName evidence="5">Ubiquinone biosynthesis O-methyltransferase, mitochondrial</fullName>
    </recommendedName>
    <alternativeName>
        <fullName evidence="5">3-demethylubiquinol 3-O-methyltransferase</fullName>
        <ecNumber evidence="5">2.1.1.64</ecNumber>
    </alternativeName>
    <alternativeName>
        <fullName evidence="5">3-demethylubiquinone 3-O-methyltransferase</fullName>
        <ecNumber evidence="5">2.1.1.-</ecNumber>
    </alternativeName>
    <alternativeName>
        <fullName evidence="5">Polyprenyldihydroxybenzoate methyltransferase</fullName>
        <ecNumber evidence="5">2.1.1.114</ecNumber>
    </alternativeName>
</protein>
<dbReference type="CDD" id="cd02440">
    <property type="entry name" value="AdoMet_MTases"/>
    <property type="match status" value="1"/>
</dbReference>
<dbReference type="InterPro" id="IPR029063">
    <property type="entry name" value="SAM-dependent_MTases_sf"/>
</dbReference>
<dbReference type="GO" id="GO:0120537">
    <property type="term" value="F:3-demethylubiquinone 3-O-methyltransferase activity"/>
    <property type="evidence" value="ECO:0007669"/>
    <property type="project" value="RHEA"/>
</dbReference>
<evidence type="ECO:0000256" key="3">
    <source>
        <dbReference type="ARBA" id="ARBA00022688"/>
    </source>
</evidence>
<organism evidence="6 7">
    <name type="scientific">Neolecta irregularis (strain DAH-3)</name>
    <dbReference type="NCBI Taxonomy" id="1198029"/>
    <lineage>
        <taxon>Eukaryota</taxon>
        <taxon>Fungi</taxon>
        <taxon>Dikarya</taxon>
        <taxon>Ascomycota</taxon>
        <taxon>Taphrinomycotina</taxon>
        <taxon>Neolectales</taxon>
        <taxon>Neolectaceae</taxon>
        <taxon>Neolecta</taxon>
    </lineage>
</organism>
<evidence type="ECO:0000313" key="6">
    <source>
        <dbReference type="EMBL" id="OLL23395.1"/>
    </source>
</evidence>
<feature type="binding site" evidence="5">
    <location>
        <position position="123"/>
    </location>
    <ligand>
        <name>Mg(2+)</name>
        <dbReference type="ChEBI" id="CHEBI:18420"/>
    </ligand>
</feature>
<dbReference type="InterPro" id="IPR010233">
    <property type="entry name" value="UbiG_MeTrfase"/>
</dbReference>
<dbReference type="GO" id="GO:0031314">
    <property type="term" value="C:extrinsic component of mitochondrial inner membrane"/>
    <property type="evidence" value="ECO:0007669"/>
    <property type="project" value="UniProtKB-UniRule"/>
</dbReference>
<dbReference type="EMBL" id="LXFE01001702">
    <property type="protein sequence ID" value="OLL23395.1"/>
    <property type="molecule type" value="Genomic_DNA"/>
</dbReference>
<keyword evidence="5" id="KW-0460">Magnesium</keyword>
<dbReference type="UniPathway" id="UPA00232"/>
<evidence type="ECO:0000256" key="1">
    <source>
        <dbReference type="ARBA" id="ARBA00022603"/>
    </source>
</evidence>
<dbReference type="STRING" id="1198029.A0A1U7LL61"/>
<dbReference type="GO" id="GO:0032259">
    <property type="term" value="P:methylation"/>
    <property type="evidence" value="ECO:0007669"/>
    <property type="project" value="UniProtKB-KW"/>
</dbReference>
<dbReference type="GO" id="GO:0010420">
    <property type="term" value="F:polyprenyldihydroxybenzoate methyltransferase activity"/>
    <property type="evidence" value="ECO:0007669"/>
    <property type="project" value="UniProtKB-UniRule"/>
</dbReference>
<dbReference type="Pfam" id="PF13489">
    <property type="entry name" value="Methyltransf_23"/>
    <property type="match status" value="1"/>
</dbReference>
<comment type="caution">
    <text evidence="6">The sequence shown here is derived from an EMBL/GenBank/DDBJ whole genome shotgun (WGS) entry which is preliminary data.</text>
</comment>
<comment type="catalytic activity">
    <reaction evidence="5">
        <text>a 3-demethylubiquinone + S-adenosyl-L-methionine = a ubiquinone + S-adenosyl-L-homocysteine</text>
        <dbReference type="Rhea" id="RHEA:81215"/>
        <dbReference type="Rhea" id="RHEA-COMP:9565"/>
        <dbReference type="Rhea" id="RHEA-COMP:19654"/>
        <dbReference type="ChEBI" id="CHEBI:16389"/>
        <dbReference type="ChEBI" id="CHEBI:57856"/>
        <dbReference type="ChEBI" id="CHEBI:59789"/>
        <dbReference type="ChEBI" id="CHEBI:231825"/>
    </reaction>
</comment>
<keyword evidence="4 5" id="KW-0949">S-adenosyl-L-methionine</keyword>
<evidence type="ECO:0000256" key="4">
    <source>
        <dbReference type="ARBA" id="ARBA00022691"/>
    </source>
</evidence>
<feature type="binding site" evidence="5">
    <location>
        <position position="126"/>
    </location>
    <ligand>
        <name>Mg(2+)</name>
        <dbReference type="ChEBI" id="CHEBI:18420"/>
    </ligand>
</feature>
<dbReference type="EC" id="2.1.1.64" evidence="5"/>
<dbReference type="GO" id="GO:0061542">
    <property type="term" value="F:3-demethylubiquinol 3-O-methyltransferase activity"/>
    <property type="evidence" value="ECO:0007669"/>
    <property type="project" value="UniProtKB-UniRule"/>
</dbReference>
<gene>
    <name evidence="5" type="primary">COQ3</name>
    <name evidence="6" type="ORF">NEOLI_004042</name>
</gene>
<dbReference type="AlphaFoldDB" id="A0A1U7LL61"/>
<comment type="cofactor">
    <cofactor evidence="5">
        <name>Mg(2+)</name>
        <dbReference type="ChEBI" id="CHEBI:18420"/>
    </cofactor>
</comment>
<keyword evidence="3 5" id="KW-0831">Ubiquinone biosynthesis</keyword>
<comment type="similarity">
    <text evidence="5">Belongs to the class I-like SAM-binding methyltransferase superfamily. UbiG/COQ3 family.</text>
</comment>
<keyword evidence="1 5" id="KW-0489">Methyltransferase</keyword>
<dbReference type="EC" id="2.1.1.114" evidence="5"/>
<feature type="binding site" evidence="5">
    <location>
        <position position="82"/>
    </location>
    <ligand>
        <name>S-adenosyl-L-methionine</name>
        <dbReference type="ChEBI" id="CHEBI:59789"/>
    </ligand>
</feature>
<dbReference type="PANTHER" id="PTHR43464">
    <property type="entry name" value="METHYLTRANSFERASE"/>
    <property type="match status" value="1"/>
</dbReference>
<proteinExistence type="inferred from homology"/>
<comment type="pathway">
    <text evidence="5">Cofactor biosynthesis; ubiquinone biosynthesis.</text>
</comment>
<dbReference type="OrthoDB" id="3265906at2759"/>
<dbReference type="SUPFAM" id="SSF53335">
    <property type="entry name" value="S-adenosyl-L-methionine-dependent methyltransferases"/>
    <property type="match status" value="1"/>
</dbReference>
<keyword evidence="6" id="KW-0830">Ubiquinone</keyword>
<keyword evidence="5" id="KW-0479">Metal-binding</keyword>
<feature type="binding site" evidence="5">
    <location>
        <position position="127"/>
    </location>
    <ligand>
        <name>Mg(2+)</name>
        <dbReference type="ChEBI" id="CHEBI:18420"/>
    </ligand>
</feature>
<reference evidence="6 7" key="1">
    <citation type="submission" date="2016-04" db="EMBL/GenBank/DDBJ databases">
        <title>Evolutionary innovation and constraint leading to complex multicellularity in the Ascomycota.</title>
        <authorList>
            <person name="Cisse O."/>
            <person name="Nguyen A."/>
            <person name="Hewitt D.A."/>
            <person name="Jedd G."/>
            <person name="Stajich J.E."/>
        </authorList>
    </citation>
    <scope>NUCLEOTIDE SEQUENCE [LARGE SCALE GENOMIC DNA]</scope>
    <source>
        <strain evidence="6 7">DAH-3</strain>
    </source>
</reference>
<dbReference type="PANTHER" id="PTHR43464:SF19">
    <property type="entry name" value="UBIQUINONE BIOSYNTHESIS O-METHYLTRANSFERASE, MITOCHONDRIAL"/>
    <property type="match status" value="1"/>
</dbReference>
<evidence type="ECO:0000256" key="5">
    <source>
        <dbReference type="HAMAP-Rule" id="MF_03190"/>
    </source>
</evidence>
<evidence type="ECO:0000313" key="7">
    <source>
        <dbReference type="Proteomes" id="UP000186594"/>
    </source>
</evidence>
<feature type="binding site" evidence="5">
    <location>
        <position position="61"/>
    </location>
    <ligand>
        <name>S-adenosyl-L-methionine</name>
        <dbReference type="ChEBI" id="CHEBI:59789"/>
    </ligand>
</feature>
<keyword evidence="5" id="KW-0472">Membrane</keyword>
<dbReference type="Proteomes" id="UP000186594">
    <property type="component" value="Unassembled WGS sequence"/>
</dbReference>
<feature type="binding site" evidence="5">
    <location>
        <position position="41"/>
    </location>
    <ligand>
        <name>S-adenosyl-L-methionine</name>
        <dbReference type="ChEBI" id="CHEBI:59789"/>
    </ligand>
</feature>
<keyword evidence="5" id="KW-0496">Mitochondrion</keyword>
<dbReference type="HAMAP" id="MF_00472">
    <property type="entry name" value="UbiG"/>
    <property type="match status" value="1"/>
</dbReference>
<evidence type="ECO:0000256" key="2">
    <source>
        <dbReference type="ARBA" id="ARBA00022679"/>
    </source>
</evidence>
<comment type="catalytic activity">
    <reaction evidence="5">
        <text>a 3-demethylubiquinol + S-adenosyl-L-methionine = a ubiquinol + S-adenosyl-L-homocysteine + H(+)</text>
        <dbReference type="Rhea" id="RHEA:44380"/>
        <dbReference type="Rhea" id="RHEA-COMP:9566"/>
        <dbReference type="Rhea" id="RHEA-COMP:10914"/>
        <dbReference type="ChEBI" id="CHEBI:15378"/>
        <dbReference type="ChEBI" id="CHEBI:17976"/>
        <dbReference type="ChEBI" id="CHEBI:57856"/>
        <dbReference type="ChEBI" id="CHEBI:59789"/>
        <dbReference type="ChEBI" id="CHEBI:84422"/>
        <dbReference type="EC" id="2.1.1.64"/>
    </reaction>
</comment>